<reference evidence="2" key="3">
    <citation type="submission" date="2015-06" db="UniProtKB">
        <authorList>
            <consortium name="EnsemblPlants"/>
        </authorList>
    </citation>
    <scope>IDENTIFICATION</scope>
    <source>
        <strain evidence="2">cv. Jemalong A17</strain>
    </source>
</reference>
<dbReference type="EMBL" id="KL402773">
    <property type="protein sequence ID" value="KEH17065.1"/>
    <property type="molecule type" value="Genomic_DNA"/>
</dbReference>
<gene>
    <name evidence="1" type="ORF">MTR_0048s0210</name>
</gene>
<reference evidence="1 3" key="1">
    <citation type="journal article" date="2011" name="Nature">
        <title>The Medicago genome provides insight into the evolution of rhizobial symbioses.</title>
        <authorList>
            <person name="Young N.D."/>
            <person name="Debelle F."/>
            <person name="Oldroyd G.E."/>
            <person name="Geurts R."/>
            <person name="Cannon S.B."/>
            <person name="Udvardi M.K."/>
            <person name="Benedito V.A."/>
            <person name="Mayer K.F."/>
            <person name="Gouzy J."/>
            <person name="Schoof H."/>
            <person name="Van de Peer Y."/>
            <person name="Proost S."/>
            <person name="Cook D.R."/>
            <person name="Meyers B.C."/>
            <person name="Spannagl M."/>
            <person name="Cheung F."/>
            <person name="De Mita S."/>
            <person name="Krishnakumar V."/>
            <person name="Gundlach H."/>
            <person name="Zhou S."/>
            <person name="Mudge J."/>
            <person name="Bharti A.K."/>
            <person name="Murray J.D."/>
            <person name="Naoumkina M.A."/>
            <person name="Rosen B."/>
            <person name="Silverstein K.A."/>
            <person name="Tang H."/>
            <person name="Rombauts S."/>
            <person name="Zhao P.X."/>
            <person name="Zhou P."/>
            <person name="Barbe V."/>
            <person name="Bardou P."/>
            <person name="Bechner M."/>
            <person name="Bellec A."/>
            <person name="Berger A."/>
            <person name="Berges H."/>
            <person name="Bidwell S."/>
            <person name="Bisseling T."/>
            <person name="Choisne N."/>
            <person name="Couloux A."/>
            <person name="Denny R."/>
            <person name="Deshpande S."/>
            <person name="Dai X."/>
            <person name="Doyle J.J."/>
            <person name="Dudez A.M."/>
            <person name="Farmer A.D."/>
            <person name="Fouteau S."/>
            <person name="Franken C."/>
            <person name="Gibelin C."/>
            <person name="Gish J."/>
            <person name="Goldstein S."/>
            <person name="Gonzalez A.J."/>
            <person name="Green P.J."/>
            <person name="Hallab A."/>
            <person name="Hartog M."/>
            <person name="Hua A."/>
            <person name="Humphray S.J."/>
            <person name="Jeong D.H."/>
            <person name="Jing Y."/>
            <person name="Jocker A."/>
            <person name="Kenton S.M."/>
            <person name="Kim D.J."/>
            <person name="Klee K."/>
            <person name="Lai H."/>
            <person name="Lang C."/>
            <person name="Lin S."/>
            <person name="Macmil S.L."/>
            <person name="Magdelenat G."/>
            <person name="Matthews L."/>
            <person name="McCorrison J."/>
            <person name="Monaghan E.L."/>
            <person name="Mun J.H."/>
            <person name="Najar F.Z."/>
            <person name="Nicholson C."/>
            <person name="Noirot C."/>
            <person name="O'Bleness M."/>
            <person name="Paule C.R."/>
            <person name="Poulain J."/>
            <person name="Prion F."/>
            <person name="Qin B."/>
            <person name="Qu C."/>
            <person name="Retzel E.F."/>
            <person name="Riddle C."/>
            <person name="Sallet E."/>
            <person name="Samain S."/>
            <person name="Samson N."/>
            <person name="Sanders I."/>
            <person name="Saurat O."/>
            <person name="Scarpelli C."/>
            <person name="Schiex T."/>
            <person name="Segurens B."/>
            <person name="Severin A.J."/>
            <person name="Sherrier D.J."/>
            <person name="Shi R."/>
            <person name="Sims S."/>
            <person name="Singer S.R."/>
            <person name="Sinharoy S."/>
            <person name="Sterck L."/>
            <person name="Viollet A."/>
            <person name="Wang B.B."/>
            <person name="Wang K."/>
            <person name="Wang M."/>
            <person name="Wang X."/>
            <person name="Warfsmann J."/>
            <person name="Weissenbach J."/>
            <person name="White D.D."/>
            <person name="White J.D."/>
            <person name="Wiley G.B."/>
            <person name="Wincker P."/>
            <person name="Xing Y."/>
            <person name="Yang L."/>
            <person name="Yao Z."/>
            <person name="Ying F."/>
            <person name="Zhai J."/>
            <person name="Zhou L."/>
            <person name="Zuber A."/>
            <person name="Denarie J."/>
            <person name="Dixon R.A."/>
            <person name="May G.D."/>
            <person name="Schwartz D.C."/>
            <person name="Rogers J."/>
            <person name="Quetier F."/>
            <person name="Town C.D."/>
            <person name="Roe B.A."/>
        </authorList>
    </citation>
    <scope>NUCLEOTIDE SEQUENCE [LARGE SCALE GENOMIC DNA]</scope>
    <source>
        <strain evidence="1">A17</strain>
        <strain evidence="2 3">cv. Jemalong A17</strain>
    </source>
</reference>
<organism evidence="1 3">
    <name type="scientific">Medicago truncatula</name>
    <name type="common">Barrel medic</name>
    <name type="synonym">Medicago tribuloides</name>
    <dbReference type="NCBI Taxonomy" id="3880"/>
    <lineage>
        <taxon>Eukaryota</taxon>
        <taxon>Viridiplantae</taxon>
        <taxon>Streptophyta</taxon>
        <taxon>Embryophyta</taxon>
        <taxon>Tracheophyta</taxon>
        <taxon>Spermatophyta</taxon>
        <taxon>Magnoliopsida</taxon>
        <taxon>eudicotyledons</taxon>
        <taxon>Gunneridae</taxon>
        <taxon>Pentapetalae</taxon>
        <taxon>rosids</taxon>
        <taxon>fabids</taxon>
        <taxon>Fabales</taxon>
        <taxon>Fabaceae</taxon>
        <taxon>Papilionoideae</taxon>
        <taxon>50 kb inversion clade</taxon>
        <taxon>NPAAA clade</taxon>
        <taxon>Hologalegina</taxon>
        <taxon>IRL clade</taxon>
        <taxon>Trifolieae</taxon>
        <taxon>Medicago</taxon>
    </lineage>
</organism>
<dbReference type="Proteomes" id="UP000002051">
    <property type="component" value="Unassembled WGS sequence"/>
</dbReference>
<protein>
    <submittedName>
        <fullName evidence="1 2">Uncharacterized protein</fullName>
    </submittedName>
</protein>
<proteinExistence type="predicted"/>
<dbReference type="HOGENOM" id="CLU_1920254_0_0_1"/>
<keyword evidence="3" id="KW-1185">Reference proteome</keyword>
<reference evidence="1 3" key="2">
    <citation type="journal article" date="2014" name="BMC Genomics">
        <title>An improved genome release (version Mt4.0) for the model legume Medicago truncatula.</title>
        <authorList>
            <person name="Tang H."/>
            <person name="Krishnakumar V."/>
            <person name="Bidwell S."/>
            <person name="Rosen B."/>
            <person name="Chan A."/>
            <person name="Zhou S."/>
            <person name="Gentzbittel L."/>
            <person name="Childs K.L."/>
            <person name="Yandell M."/>
            <person name="Gundlach H."/>
            <person name="Mayer K.F."/>
            <person name="Schwartz D.C."/>
            <person name="Town C.D."/>
        </authorList>
    </citation>
    <scope>GENOME REANNOTATION</scope>
    <source>
        <strain evidence="1">A17</strain>
        <strain evidence="2 3">cv. Jemalong A17</strain>
    </source>
</reference>
<accession>A0A072TU30</accession>
<sequence length="132" mass="14775">MIPNFNYIFLWQVNVKSPTSDRTWPDNMFISGDNFHLTSRFCGVVLGPTTISKMVSEPLQDPLDYLLSGFHIEPRTIYVHEPSPIVLVVRGCVKSPTSDMTWPDNVYINGGNPQITNRFCGVVLGPTTISKS</sequence>
<dbReference type="EnsemblPlants" id="KEH17065">
    <property type="protein sequence ID" value="KEH17065"/>
    <property type="gene ID" value="MTR_0048s0210"/>
</dbReference>
<evidence type="ECO:0000313" key="3">
    <source>
        <dbReference type="Proteomes" id="UP000002051"/>
    </source>
</evidence>
<evidence type="ECO:0000313" key="1">
    <source>
        <dbReference type="EMBL" id="KEH17065.1"/>
    </source>
</evidence>
<name>A0A072TU30_MEDTR</name>
<dbReference type="AlphaFoldDB" id="A0A072TU30"/>
<evidence type="ECO:0000313" key="2">
    <source>
        <dbReference type="EnsemblPlants" id="KEH17065"/>
    </source>
</evidence>